<feature type="region of interest" description="Disordered" evidence="10">
    <location>
        <begin position="109"/>
        <end position="135"/>
    </location>
</feature>
<sequence length="344" mass="39000">MENVKPLTHARIPIVKFYDPETRMECDLSFYNKVSVRNTELFRAYTRADPRVAPLIFAVKRWARARRLTEPWYNGGTVNSYTHVLMLLSFLIQEKVVPPLQQICCSKHPHAAKRRHRSATGIPSPSTKGDLHATPGKIHQNKKLHQAWLDTPTSTRVDGKNALDEHDINNSSASSSKRNGHTASCVACGKRLPEIMTEEYNTYFYQRHLAASSNTKTVGELLVEFFRYYAFDFAYLKDYVAPRVGGVLSRASNGWEDSPDSKMRGPDGQPSALCVQDPFILERNCAITAKRWVVAGMRWEHERALRALISGRGLAGATDPWTPWNALVYHDLHVYKSLERTSLS</sequence>
<organism evidence="13 14">
    <name type="scientific">Thamnocephalis sphaerospora</name>
    <dbReference type="NCBI Taxonomy" id="78915"/>
    <lineage>
        <taxon>Eukaryota</taxon>
        <taxon>Fungi</taxon>
        <taxon>Fungi incertae sedis</taxon>
        <taxon>Zoopagomycota</taxon>
        <taxon>Zoopagomycotina</taxon>
        <taxon>Zoopagomycetes</taxon>
        <taxon>Zoopagales</taxon>
        <taxon>Sigmoideomycetaceae</taxon>
        <taxon>Thamnocephalis</taxon>
    </lineage>
</organism>
<dbReference type="GO" id="GO:0005737">
    <property type="term" value="C:cytoplasm"/>
    <property type="evidence" value="ECO:0007669"/>
    <property type="project" value="UniProtKB-SubCell"/>
</dbReference>
<dbReference type="GO" id="GO:0046872">
    <property type="term" value="F:metal ion binding"/>
    <property type="evidence" value="ECO:0007669"/>
    <property type="project" value="UniProtKB-KW"/>
</dbReference>
<evidence type="ECO:0000256" key="7">
    <source>
        <dbReference type="ARBA" id="ARBA00022679"/>
    </source>
</evidence>
<evidence type="ECO:0000259" key="12">
    <source>
        <dbReference type="Pfam" id="PF22600"/>
    </source>
</evidence>
<dbReference type="OrthoDB" id="2274644at2759"/>
<comment type="similarity">
    <text evidence="4">Belongs to the DNA polymerase type-B-like family.</text>
</comment>
<evidence type="ECO:0000256" key="4">
    <source>
        <dbReference type="ARBA" id="ARBA00008593"/>
    </source>
</evidence>
<evidence type="ECO:0000259" key="11">
    <source>
        <dbReference type="Pfam" id="PF03828"/>
    </source>
</evidence>
<dbReference type="Pfam" id="PF03828">
    <property type="entry name" value="PAP_assoc"/>
    <property type="match status" value="1"/>
</dbReference>
<evidence type="ECO:0000313" key="14">
    <source>
        <dbReference type="Proteomes" id="UP000271241"/>
    </source>
</evidence>
<gene>
    <name evidence="13" type="ORF">THASP1DRAFT_33767</name>
</gene>
<evidence type="ECO:0000256" key="10">
    <source>
        <dbReference type="SAM" id="MobiDB-lite"/>
    </source>
</evidence>
<reference evidence="14" key="1">
    <citation type="journal article" date="2018" name="Nat. Microbiol.">
        <title>Leveraging single-cell genomics to expand the fungal tree of life.</title>
        <authorList>
            <person name="Ahrendt S.R."/>
            <person name="Quandt C.A."/>
            <person name="Ciobanu D."/>
            <person name="Clum A."/>
            <person name="Salamov A."/>
            <person name="Andreopoulos B."/>
            <person name="Cheng J.F."/>
            <person name="Woyke T."/>
            <person name="Pelin A."/>
            <person name="Henrissat B."/>
            <person name="Reynolds N.K."/>
            <person name="Benny G.L."/>
            <person name="Smith M.E."/>
            <person name="James T.Y."/>
            <person name="Grigoriev I.V."/>
        </authorList>
    </citation>
    <scope>NUCLEOTIDE SEQUENCE [LARGE SCALE GENOMIC DNA]</scope>
    <source>
        <strain evidence="14">RSA 1356</strain>
    </source>
</reference>
<dbReference type="GO" id="GO:1990817">
    <property type="term" value="F:poly(A) RNA polymerase activity"/>
    <property type="evidence" value="ECO:0007669"/>
    <property type="project" value="UniProtKB-EC"/>
</dbReference>
<evidence type="ECO:0000256" key="2">
    <source>
        <dbReference type="ARBA" id="ARBA00001946"/>
    </source>
</evidence>
<dbReference type="EC" id="2.7.7.19" evidence="5"/>
<keyword evidence="6" id="KW-0963">Cytoplasm</keyword>
<dbReference type="Pfam" id="PF22600">
    <property type="entry name" value="MTPAP-like_central"/>
    <property type="match status" value="1"/>
</dbReference>
<keyword evidence="14" id="KW-1185">Reference proteome</keyword>
<feature type="region of interest" description="Disordered" evidence="10">
    <location>
        <begin position="155"/>
        <end position="181"/>
    </location>
</feature>
<dbReference type="SUPFAM" id="SSF81631">
    <property type="entry name" value="PAP/OAS1 substrate-binding domain"/>
    <property type="match status" value="1"/>
</dbReference>
<dbReference type="InterPro" id="IPR002058">
    <property type="entry name" value="PAP_assoc"/>
</dbReference>
<evidence type="ECO:0000256" key="3">
    <source>
        <dbReference type="ARBA" id="ARBA00004496"/>
    </source>
</evidence>
<feature type="domain" description="Poly(A) RNA polymerase mitochondrial-like central palm" evidence="12">
    <location>
        <begin position="1"/>
        <end position="46"/>
    </location>
</feature>
<evidence type="ECO:0000256" key="6">
    <source>
        <dbReference type="ARBA" id="ARBA00022490"/>
    </source>
</evidence>
<dbReference type="EMBL" id="KZ993709">
    <property type="protein sequence ID" value="RKP04465.1"/>
    <property type="molecule type" value="Genomic_DNA"/>
</dbReference>
<dbReference type="InterPro" id="IPR054708">
    <property type="entry name" value="MTPAP-like_central"/>
</dbReference>
<keyword evidence="8" id="KW-0479">Metal-binding</keyword>
<dbReference type="Proteomes" id="UP000271241">
    <property type="component" value="Unassembled WGS sequence"/>
</dbReference>
<dbReference type="STRING" id="78915.A0A4P9XFS5"/>
<dbReference type="CDD" id="cd05402">
    <property type="entry name" value="NT_PAP_TUTase"/>
    <property type="match status" value="1"/>
</dbReference>
<dbReference type="PANTHER" id="PTHR12271">
    <property type="entry name" value="POLY A POLYMERASE CID PAP -RELATED"/>
    <property type="match status" value="1"/>
</dbReference>
<dbReference type="SUPFAM" id="SSF81301">
    <property type="entry name" value="Nucleotidyltransferase"/>
    <property type="match status" value="1"/>
</dbReference>
<evidence type="ECO:0000256" key="9">
    <source>
        <dbReference type="ARBA" id="ARBA00022842"/>
    </source>
</evidence>
<evidence type="ECO:0000256" key="1">
    <source>
        <dbReference type="ARBA" id="ARBA00001936"/>
    </source>
</evidence>
<dbReference type="Gene3D" id="1.10.1410.10">
    <property type="match status" value="1"/>
</dbReference>
<keyword evidence="7" id="KW-0808">Transferase</keyword>
<evidence type="ECO:0000256" key="8">
    <source>
        <dbReference type="ARBA" id="ARBA00022723"/>
    </source>
</evidence>
<proteinExistence type="inferred from homology"/>
<comment type="subcellular location">
    <subcellularLocation>
        <location evidence="3">Cytoplasm</location>
    </subcellularLocation>
</comment>
<feature type="domain" description="PAP-associated" evidence="11">
    <location>
        <begin position="218"/>
        <end position="281"/>
    </location>
</feature>
<name>A0A4P9XFS5_9FUNG</name>
<comment type="cofactor">
    <cofactor evidence="2">
        <name>Mg(2+)</name>
        <dbReference type="ChEBI" id="CHEBI:18420"/>
    </cofactor>
</comment>
<accession>A0A4P9XFS5</accession>
<protein>
    <recommendedName>
        <fullName evidence="5">polynucleotide adenylyltransferase</fullName>
        <ecNumber evidence="5">2.7.7.19</ecNumber>
    </recommendedName>
</protein>
<evidence type="ECO:0000256" key="5">
    <source>
        <dbReference type="ARBA" id="ARBA00012388"/>
    </source>
</evidence>
<dbReference type="GO" id="GO:0031123">
    <property type="term" value="P:RNA 3'-end processing"/>
    <property type="evidence" value="ECO:0007669"/>
    <property type="project" value="TreeGrafter"/>
</dbReference>
<dbReference type="AlphaFoldDB" id="A0A4P9XFS5"/>
<dbReference type="PANTHER" id="PTHR12271:SF40">
    <property type="entry name" value="POLY(A) RNA POLYMERASE GLD2"/>
    <property type="match status" value="1"/>
</dbReference>
<dbReference type="InterPro" id="IPR043519">
    <property type="entry name" value="NT_sf"/>
</dbReference>
<keyword evidence="9" id="KW-0460">Magnesium</keyword>
<dbReference type="GO" id="GO:0010605">
    <property type="term" value="P:negative regulation of macromolecule metabolic process"/>
    <property type="evidence" value="ECO:0007669"/>
    <property type="project" value="UniProtKB-ARBA"/>
</dbReference>
<feature type="compositionally biased region" description="Basic residues" evidence="10">
    <location>
        <begin position="109"/>
        <end position="118"/>
    </location>
</feature>
<comment type="cofactor">
    <cofactor evidence="1">
        <name>Mn(2+)</name>
        <dbReference type="ChEBI" id="CHEBI:29035"/>
    </cofactor>
</comment>
<evidence type="ECO:0000313" key="13">
    <source>
        <dbReference type="EMBL" id="RKP04465.1"/>
    </source>
</evidence>
<feature type="compositionally biased region" description="Basic and acidic residues" evidence="10">
    <location>
        <begin position="157"/>
        <end position="168"/>
    </location>
</feature>